<feature type="compositionally biased region" description="Polar residues" evidence="1">
    <location>
        <begin position="1248"/>
        <end position="1257"/>
    </location>
</feature>
<dbReference type="GO" id="GO:0016020">
    <property type="term" value="C:membrane"/>
    <property type="evidence" value="ECO:0007669"/>
    <property type="project" value="TreeGrafter"/>
</dbReference>
<feature type="transmembrane region" description="Helical" evidence="2">
    <location>
        <begin position="676"/>
        <end position="696"/>
    </location>
</feature>
<keyword evidence="2" id="KW-0472">Membrane</keyword>
<evidence type="ECO:0000313" key="5">
    <source>
        <dbReference type="Proteomes" id="UP000324897"/>
    </source>
</evidence>
<feature type="transmembrane region" description="Helical" evidence="2">
    <location>
        <begin position="858"/>
        <end position="878"/>
    </location>
</feature>
<feature type="transmembrane region" description="Helical" evidence="2">
    <location>
        <begin position="356"/>
        <end position="378"/>
    </location>
</feature>
<feature type="transmembrane region" description="Helical" evidence="2">
    <location>
        <begin position="188"/>
        <end position="212"/>
    </location>
</feature>
<feature type="compositionally biased region" description="Polar residues" evidence="1">
    <location>
        <begin position="1462"/>
        <end position="1471"/>
    </location>
</feature>
<organism evidence="4 5">
    <name type="scientific">Eragrostis curvula</name>
    <name type="common">weeping love grass</name>
    <dbReference type="NCBI Taxonomy" id="38414"/>
    <lineage>
        <taxon>Eukaryota</taxon>
        <taxon>Viridiplantae</taxon>
        <taxon>Streptophyta</taxon>
        <taxon>Embryophyta</taxon>
        <taxon>Tracheophyta</taxon>
        <taxon>Spermatophyta</taxon>
        <taxon>Magnoliopsida</taxon>
        <taxon>Liliopsida</taxon>
        <taxon>Poales</taxon>
        <taxon>Poaceae</taxon>
        <taxon>PACMAD clade</taxon>
        <taxon>Chloridoideae</taxon>
        <taxon>Eragrostideae</taxon>
        <taxon>Eragrostidinae</taxon>
        <taxon>Eragrostis</taxon>
    </lineage>
</organism>
<feature type="transmembrane region" description="Helical" evidence="2">
    <location>
        <begin position="79"/>
        <end position="96"/>
    </location>
</feature>
<feature type="domain" description="PGG" evidence="3">
    <location>
        <begin position="244"/>
        <end position="350"/>
    </location>
</feature>
<feature type="domain" description="PGG" evidence="3">
    <location>
        <begin position="983"/>
        <end position="1086"/>
    </location>
</feature>
<feature type="domain" description="PGG" evidence="3">
    <location>
        <begin position="74"/>
        <end position="182"/>
    </location>
</feature>
<dbReference type="Gramene" id="TVU11596">
    <property type="protein sequence ID" value="TVU11596"/>
    <property type="gene ID" value="EJB05_45190"/>
</dbReference>
<gene>
    <name evidence="4" type="ORF">EJB05_45190</name>
</gene>
<feature type="region of interest" description="Disordered" evidence="1">
    <location>
        <begin position="1246"/>
        <end position="1267"/>
    </location>
</feature>
<evidence type="ECO:0000256" key="2">
    <source>
        <dbReference type="SAM" id="Phobius"/>
    </source>
</evidence>
<keyword evidence="5" id="KW-1185">Reference proteome</keyword>
<feature type="transmembrane region" description="Helical" evidence="2">
    <location>
        <begin position="127"/>
        <end position="147"/>
    </location>
</feature>
<reference evidence="4 5" key="1">
    <citation type="journal article" date="2019" name="Sci. Rep.">
        <title>A high-quality genome of Eragrostis curvula grass provides insights into Poaceae evolution and supports new strategies to enhance forage quality.</title>
        <authorList>
            <person name="Carballo J."/>
            <person name="Santos B.A.C.M."/>
            <person name="Zappacosta D."/>
            <person name="Garbus I."/>
            <person name="Selva J.P."/>
            <person name="Gallo C.A."/>
            <person name="Diaz A."/>
            <person name="Albertini E."/>
            <person name="Caccamo M."/>
            <person name="Echenique V."/>
        </authorList>
    </citation>
    <scope>NUCLEOTIDE SEQUENCE [LARGE SCALE GENOMIC DNA]</scope>
    <source>
        <strain evidence="5">cv. Victoria</strain>
        <tissue evidence="4">Leaf</tissue>
    </source>
</reference>
<dbReference type="Proteomes" id="UP000324897">
    <property type="component" value="Chromosome 3"/>
</dbReference>
<comment type="caution">
    <text evidence="4">The sequence shown here is derived from an EMBL/GenBank/DDBJ whole genome shotgun (WGS) entry which is preliminary data.</text>
</comment>
<feature type="region of interest" description="Disordered" evidence="1">
    <location>
        <begin position="1169"/>
        <end position="1193"/>
    </location>
</feature>
<evidence type="ECO:0000256" key="1">
    <source>
        <dbReference type="SAM" id="MobiDB-lite"/>
    </source>
</evidence>
<keyword evidence="2" id="KW-0812">Transmembrane</keyword>
<evidence type="ECO:0000313" key="4">
    <source>
        <dbReference type="EMBL" id="TVU11596.1"/>
    </source>
</evidence>
<feature type="transmembrane region" description="Helical" evidence="2">
    <location>
        <begin position="297"/>
        <end position="319"/>
    </location>
</feature>
<sequence>MATGMQPEPAFALSTTPRPCNGETVDSNICRDNNVEVITVTGIGRSSSRRNFMGDSSSKVSLVDSTKYDFDFLWSLRKYLVLLGILAVGVTYNSGLTPPGGFWNNNQDDHKAGDPTLPVEFSQRYKVFFYCNATAFAASLVLIILLLSKSVTREKLWLRSMQFSMIVDLFSLMGAYAAGSCRALKSSLYIWVLVFVVFGYVWIHILVSTRFFSKTLKKKVKGAVTHVLSKFGIYEGHDHQGKTDLEEARKFILTLVTFSATVTYQAGLSPPGGFWAENGYRQRPATSILRSHYRRRYNIFVGFNSTSFVASLVSIMLLLSPELSRHGIIKVKSSADLFCLVGAYAAGCCRDVATSFYVMFIIFIVLICIALLFVIIVYKPVAEWLQTMKSGNVRCLSALLSSKFSSARLTNAEEGSHASYQQPSVPFPSESAEGSALQPEHQHKCNQQVPVNSDLEGELRGECPPPPADEEIAINTEGLSNCCHPSESTNTKNSLSDQENQSGDCKLVANTTEVRSSKEHPSLSCQEQVNIRAHIFIDNQNVASMKEQSSTDDITTEGFADHNGTTKDLKLDEGISLPAEDVDCAEENTLVVYNHEVEIVTIANDPQHSGNDHIDSSQGAVDQNAHGNQIERHLKKTRTCLLLLAILAASLTYQSGLNPPAGDRILEDNDHARFIAFFYLNAVAFVASLVMILMLLNKSMIEKVTKRRELQIAMIVVLLSLSGSFVMGSCREAKKSIYISVLLCLVLLYVGVHVLIAIHVIPLKCKKVVSANLMQFFSALPRLLQKKTVNLTSDKDLDQGRKLKELDQSRKLLLTLAILAATVTYQAGISPPGGVWSDNNDKRGHPVLQDNHPERYDVFYYSNSVSFVSSVATTILLVNKESCEHGIKSYALRVCLVAGLLGLLTAYAAGSCRNWKETIFLIIIAGAVLISLVIQALLSSMHDTLGRPLAKYIGFIYEWVFRPEKMELEIISKSSETSDCEEKEERKRHKYLMLIAVLAASITYQAGLNPPGGFWSYDDRKEGHVAGNPVLHDIHHERYKTFFCFNAISFMASIVRKKGVPLDVLLLIMILDLLALMTTFAAGSCRKFWTSVYVFALVAAVLIYLVILIILSRRIEKCLRKWKIKGYFFSRHPEAQRQPIGMEFFYIVKYVYQVLECLGELQDTAQSQRVTPAHGAGRARLRRAPRTPAPRSPYAPCRRCAGRLVGVRPDELERVGKAASSSLSSTAVHMTASAVKLLGKKTYLRMPSSRSQKSTAPARQARPGVGDVAEQGAEVRGGASDAFEESGKLIYALPTQYFAFASLDTISNSAAASPSPASARRSLASALAAPTLAATLRRAVPHCSPASALASFDACPPRLPALRHASLRRATRAPPCATARRVGHTAASPRRVARAAPVSAAPIRVASAAPTRDARATPPRPSAPTPAVPVRKSRETGKSTGRSISKGAPRQRWLAAEEMPNPATTGMENGL</sequence>
<dbReference type="PANTHER" id="PTHR24177:SF432">
    <property type="entry name" value="OS06G0286146 PROTEIN"/>
    <property type="match status" value="1"/>
</dbReference>
<feature type="domain" description="PGG" evidence="3">
    <location>
        <begin position="804"/>
        <end position="913"/>
    </location>
</feature>
<feature type="transmembrane region" description="Helical" evidence="2">
    <location>
        <begin position="1062"/>
        <end position="1082"/>
    </location>
</feature>
<dbReference type="InterPro" id="IPR026961">
    <property type="entry name" value="PGG_dom"/>
</dbReference>
<feature type="domain" description="PGG" evidence="3">
    <location>
        <begin position="633"/>
        <end position="731"/>
    </location>
</feature>
<dbReference type="OrthoDB" id="636317at2759"/>
<feature type="transmembrane region" description="Helical" evidence="2">
    <location>
        <begin position="639"/>
        <end position="656"/>
    </location>
</feature>
<feature type="transmembrane region" description="Helical" evidence="2">
    <location>
        <begin position="812"/>
        <end position="829"/>
    </location>
</feature>
<dbReference type="EMBL" id="RWGY01000039">
    <property type="protein sequence ID" value="TVU11596.1"/>
    <property type="molecule type" value="Genomic_DNA"/>
</dbReference>
<evidence type="ECO:0000259" key="3">
    <source>
        <dbReference type="Pfam" id="PF13962"/>
    </source>
</evidence>
<protein>
    <recommendedName>
        <fullName evidence="3">PGG domain-containing protein</fullName>
    </recommendedName>
</protein>
<feature type="region of interest" description="Disordered" evidence="1">
    <location>
        <begin position="1369"/>
        <end position="1471"/>
    </location>
</feature>
<feature type="transmembrane region" description="Helical" evidence="2">
    <location>
        <begin position="737"/>
        <end position="761"/>
    </location>
</feature>
<feature type="transmembrane region" description="Helical" evidence="2">
    <location>
        <begin position="991"/>
        <end position="1008"/>
    </location>
</feature>
<feature type="transmembrane region" description="Helical" evidence="2">
    <location>
        <begin position="919"/>
        <end position="938"/>
    </location>
</feature>
<feature type="transmembrane region" description="Helical" evidence="2">
    <location>
        <begin position="708"/>
        <end position="725"/>
    </location>
</feature>
<dbReference type="PANTHER" id="PTHR24177">
    <property type="entry name" value="CASKIN"/>
    <property type="match status" value="1"/>
</dbReference>
<feature type="transmembrane region" description="Helical" evidence="2">
    <location>
        <begin position="156"/>
        <end position="176"/>
    </location>
</feature>
<accession>A0A5J9TJJ5</accession>
<proteinExistence type="predicted"/>
<feature type="transmembrane region" description="Helical" evidence="2">
    <location>
        <begin position="890"/>
        <end position="907"/>
    </location>
</feature>
<feature type="transmembrane region" description="Helical" evidence="2">
    <location>
        <begin position="1088"/>
        <end position="1111"/>
    </location>
</feature>
<feature type="non-terminal residue" evidence="4">
    <location>
        <position position="1"/>
    </location>
</feature>
<feature type="compositionally biased region" description="Low complexity" evidence="1">
    <location>
        <begin position="1372"/>
        <end position="1411"/>
    </location>
</feature>
<keyword evidence="2" id="KW-1133">Transmembrane helix</keyword>
<name>A0A5J9TJJ5_9POAL</name>
<dbReference type="Pfam" id="PF13962">
    <property type="entry name" value="PGG"/>
    <property type="match status" value="5"/>
</dbReference>
<feature type="compositionally biased region" description="Pro residues" evidence="1">
    <location>
        <begin position="1418"/>
        <end position="1427"/>
    </location>
</feature>
<feature type="region of interest" description="Disordered" evidence="1">
    <location>
        <begin position="415"/>
        <end position="444"/>
    </location>
</feature>